<dbReference type="Proteomes" id="UP000246635">
    <property type="component" value="Unassembled WGS sequence"/>
</dbReference>
<organism evidence="2 3">
    <name type="scientific">Paenibacillus cellulosilyticus</name>
    <dbReference type="NCBI Taxonomy" id="375489"/>
    <lineage>
        <taxon>Bacteria</taxon>
        <taxon>Bacillati</taxon>
        <taxon>Bacillota</taxon>
        <taxon>Bacilli</taxon>
        <taxon>Bacillales</taxon>
        <taxon>Paenibacillaceae</taxon>
        <taxon>Paenibacillus</taxon>
    </lineage>
</organism>
<evidence type="ECO:0000259" key="1">
    <source>
        <dbReference type="Pfam" id="PF21847"/>
    </source>
</evidence>
<accession>A0A2V2YXC7</accession>
<name>A0A2V2YXC7_9BACL</name>
<dbReference type="AlphaFoldDB" id="A0A2V2YXC7"/>
<keyword evidence="3" id="KW-1185">Reference proteome</keyword>
<feature type="domain" description="DUF6906" evidence="1">
    <location>
        <begin position="1"/>
        <end position="50"/>
    </location>
</feature>
<evidence type="ECO:0000313" key="3">
    <source>
        <dbReference type="Proteomes" id="UP000246635"/>
    </source>
</evidence>
<dbReference type="InterPro" id="IPR054201">
    <property type="entry name" value="DUF6906"/>
</dbReference>
<gene>
    <name evidence="2" type="ORF">DFQ01_103195</name>
</gene>
<dbReference type="RefSeq" id="WP_174812416.1">
    <property type="nucleotide sequence ID" value="NZ_CP054609.1"/>
</dbReference>
<protein>
    <recommendedName>
        <fullName evidence="1">DUF6906 domain-containing protein</fullName>
    </recommendedName>
</protein>
<sequence>MKQGKRPTRKQKELMSAYKLHPDNWLVLSDTPQELLLLNRVKGTTRTVRKGA</sequence>
<dbReference type="EMBL" id="QGTQ01000003">
    <property type="protein sequence ID" value="PWW06293.1"/>
    <property type="molecule type" value="Genomic_DNA"/>
</dbReference>
<reference evidence="2 3" key="1">
    <citation type="submission" date="2018-05" db="EMBL/GenBank/DDBJ databases">
        <title>Genomic Encyclopedia of Type Strains, Phase III (KMG-III): the genomes of soil and plant-associated and newly described type strains.</title>
        <authorList>
            <person name="Whitman W."/>
        </authorList>
    </citation>
    <scope>NUCLEOTIDE SEQUENCE [LARGE SCALE GENOMIC DNA]</scope>
    <source>
        <strain evidence="2 3">CECT 5696</strain>
    </source>
</reference>
<dbReference type="Pfam" id="PF21847">
    <property type="entry name" value="DUF6906"/>
    <property type="match status" value="1"/>
</dbReference>
<proteinExistence type="predicted"/>
<comment type="caution">
    <text evidence="2">The sequence shown here is derived from an EMBL/GenBank/DDBJ whole genome shotgun (WGS) entry which is preliminary data.</text>
</comment>
<evidence type="ECO:0000313" key="2">
    <source>
        <dbReference type="EMBL" id="PWW06293.1"/>
    </source>
</evidence>